<dbReference type="InterPro" id="IPR012340">
    <property type="entry name" value="NA-bd_OB-fold"/>
</dbReference>
<protein>
    <submittedName>
        <fullName evidence="9">Uncharacterized protein</fullName>
    </submittedName>
</protein>
<dbReference type="Pfam" id="PF24961">
    <property type="entry name" value="NfeD_membrane"/>
    <property type="match status" value="1"/>
</dbReference>
<dbReference type="RefSeq" id="WP_061948367.1">
    <property type="nucleotide sequence ID" value="NZ_LTAO01000012.1"/>
</dbReference>
<sequence>MRISRMVGYLLCLMIAFILLPLSSSGEAGHDDTIVYYIPVEQTVERGLEAFLKRGFETAKEQGADHIVLEIHTPGGAVDAANNIARLMSESDIPITAFVNRDAISAGAFIALNADDIVMTPSANMGAAGIIDGAGNAADQKAQSYWLNRMQVAAEQNGREPLYALAMADSSIDLPEYNAPEGTFLTLNAQDALEVGYAEAIAENRQELLTYLGIEDAIEVEMTVSLAEQIARFVTNPIVISVLITIGSLGLMIELFSPGFGVPGILGISSLLLFFFGHMIAGFAGMESILLFGLGIILICIEIFFSGFGIFALLGIGSIVTSFLLASYSTVYMVSSIAIAIVITGIVAIVMFRYFGNVGPWKKMVLQETFSIEEGYISNRSRDDLIGEIGESLTTLRPGGSALIKDEYLDVVTEGRYIEQGRKIKVVKATGSHIVVRELNSNH</sequence>
<feature type="domain" description="NfeD integral membrane" evidence="7">
    <location>
        <begin position="239"/>
        <end position="352"/>
    </location>
</feature>
<gene>
    <name evidence="9" type="ORF">AZF04_04450</name>
</gene>
<name>A0A162E8G7_9BACI</name>
<dbReference type="CDD" id="cd07021">
    <property type="entry name" value="Clp_protease_NfeD_like"/>
    <property type="match status" value="1"/>
</dbReference>
<feature type="transmembrane region" description="Helical" evidence="5">
    <location>
        <begin position="260"/>
        <end position="277"/>
    </location>
</feature>
<dbReference type="Pfam" id="PF25145">
    <property type="entry name" value="NfeD1b_N"/>
    <property type="match status" value="1"/>
</dbReference>
<dbReference type="InterPro" id="IPR052165">
    <property type="entry name" value="Membrane_assoc_protease"/>
</dbReference>
<evidence type="ECO:0000259" key="7">
    <source>
        <dbReference type="Pfam" id="PF24961"/>
    </source>
</evidence>
<dbReference type="GO" id="GO:0005886">
    <property type="term" value="C:plasma membrane"/>
    <property type="evidence" value="ECO:0007669"/>
    <property type="project" value="TreeGrafter"/>
</dbReference>
<evidence type="ECO:0000256" key="3">
    <source>
        <dbReference type="ARBA" id="ARBA00022989"/>
    </source>
</evidence>
<dbReference type="STRING" id="519424.AZF04_04450"/>
<dbReference type="Gene3D" id="3.90.226.10">
    <property type="entry name" value="2-enoyl-CoA Hydratase, Chain A, domain 1"/>
    <property type="match status" value="1"/>
</dbReference>
<evidence type="ECO:0000259" key="8">
    <source>
        <dbReference type="Pfam" id="PF25145"/>
    </source>
</evidence>
<dbReference type="InterPro" id="IPR029045">
    <property type="entry name" value="ClpP/crotonase-like_dom_sf"/>
</dbReference>
<dbReference type="SUPFAM" id="SSF52096">
    <property type="entry name" value="ClpP/crotonase"/>
    <property type="match status" value="1"/>
</dbReference>
<evidence type="ECO:0000256" key="1">
    <source>
        <dbReference type="ARBA" id="ARBA00004141"/>
    </source>
</evidence>
<dbReference type="Pfam" id="PF01957">
    <property type="entry name" value="NfeD"/>
    <property type="match status" value="1"/>
</dbReference>
<feature type="transmembrane region" description="Helical" evidence="5">
    <location>
        <begin position="332"/>
        <end position="355"/>
    </location>
</feature>
<dbReference type="PANTHER" id="PTHR33507">
    <property type="entry name" value="INNER MEMBRANE PROTEIN YBBJ"/>
    <property type="match status" value="1"/>
</dbReference>
<keyword evidence="3 5" id="KW-1133">Transmembrane helix</keyword>
<comment type="subcellular location">
    <subcellularLocation>
        <location evidence="1">Membrane</location>
        <topology evidence="1">Multi-pass membrane protein</topology>
    </subcellularLocation>
</comment>
<feature type="transmembrane region" description="Helical" evidence="5">
    <location>
        <begin position="233"/>
        <end position="253"/>
    </location>
</feature>
<dbReference type="EMBL" id="LTAO01000012">
    <property type="protein sequence ID" value="KYG32030.1"/>
    <property type="molecule type" value="Genomic_DNA"/>
</dbReference>
<dbReference type="InterPro" id="IPR056739">
    <property type="entry name" value="NfeD_membrane"/>
</dbReference>
<keyword evidence="10" id="KW-1185">Reference proteome</keyword>
<dbReference type="Gene3D" id="2.40.50.140">
    <property type="entry name" value="Nucleic acid-binding proteins"/>
    <property type="match status" value="1"/>
</dbReference>
<dbReference type="PANTHER" id="PTHR33507:SF3">
    <property type="entry name" value="INNER MEMBRANE PROTEIN YBBJ"/>
    <property type="match status" value="1"/>
</dbReference>
<evidence type="ECO:0000256" key="2">
    <source>
        <dbReference type="ARBA" id="ARBA00022692"/>
    </source>
</evidence>
<proteinExistence type="predicted"/>
<feature type="domain" description="NfeD1b N-terminal" evidence="8">
    <location>
        <begin position="35"/>
        <end position="217"/>
    </location>
</feature>
<accession>A0A162E8G7</accession>
<feature type="domain" description="NfeD-like C-terminal" evidence="6">
    <location>
        <begin position="383"/>
        <end position="437"/>
    </location>
</feature>
<keyword evidence="4 5" id="KW-0472">Membrane</keyword>
<evidence type="ECO:0000256" key="5">
    <source>
        <dbReference type="SAM" id="Phobius"/>
    </source>
</evidence>
<dbReference type="Proteomes" id="UP000075806">
    <property type="component" value="Unassembled WGS sequence"/>
</dbReference>
<feature type="transmembrane region" description="Helical" evidence="5">
    <location>
        <begin position="283"/>
        <end position="301"/>
    </location>
</feature>
<evidence type="ECO:0000256" key="4">
    <source>
        <dbReference type="ARBA" id="ARBA00023136"/>
    </source>
</evidence>
<evidence type="ECO:0000313" key="10">
    <source>
        <dbReference type="Proteomes" id="UP000075806"/>
    </source>
</evidence>
<reference evidence="9" key="1">
    <citation type="submission" date="2016-02" db="EMBL/GenBank/DDBJ databases">
        <title>Genome sequence of Bacillus trypoxylicola KCTC 13244(T).</title>
        <authorList>
            <person name="Jeong H."/>
            <person name="Park S.-H."/>
            <person name="Choi S.-K."/>
        </authorList>
    </citation>
    <scope>NUCLEOTIDE SEQUENCE [LARGE SCALE GENOMIC DNA]</scope>
    <source>
        <strain evidence="9">KCTC 13244</strain>
    </source>
</reference>
<dbReference type="AlphaFoldDB" id="A0A162E8G7"/>
<organism evidence="9 10">
    <name type="scientific">Alkalihalobacillus trypoxylicola</name>
    <dbReference type="NCBI Taxonomy" id="519424"/>
    <lineage>
        <taxon>Bacteria</taxon>
        <taxon>Bacillati</taxon>
        <taxon>Bacillota</taxon>
        <taxon>Bacilli</taxon>
        <taxon>Bacillales</taxon>
        <taxon>Bacillaceae</taxon>
        <taxon>Alkalihalobacillus</taxon>
    </lineage>
</organism>
<dbReference type="InterPro" id="IPR002810">
    <property type="entry name" value="NfeD-like_C"/>
</dbReference>
<comment type="caution">
    <text evidence="9">The sequence shown here is derived from an EMBL/GenBank/DDBJ whole genome shotgun (WGS) entry which is preliminary data.</text>
</comment>
<evidence type="ECO:0000259" key="6">
    <source>
        <dbReference type="Pfam" id="PF01957"/>
    </source>
</evidence>
<keyword evidence="2 5" id="KW-0812">Transmembrane</keyword>
<evidence type="ECO:0000313" key="9">
    <source>
        <dbReference type="EMBL" id="KYG32030.1"/>
    </source>
</evidence>
<dbReference type="InterPro" id="IPR056738">
    <property type="entry name" value="NfeD1b_N"/>
</dbReference>